<dbReference type="PANTHER" id="PTHR33428">
    <property type="entry name" value="CHLOROPHYLLASE-2, CHLOROPLASTIC"/>
    <property type="match status" value="1"/>
</dbReference>
<evidence type="ECO:0000313" key="3">
    <source>
        <dbReference type="EMBL" id="SEH68536.1"/>
    </source>
</evidence>
<evidence type="ECO:0000313" key="4">
    <source>
        <dbReference type="Proteomes" id="UP000183190"/>
    </source>
</evidence>
<dbReference type="Pfam" id="PF12740">
    <property type="entry name" value="PETase"/>
    <property type="match status" value="1"/>
</dbReference>
<dbReference type="PANTHER" id="PTHR33428:SF14">
    <property type="entry name" value="CARBOXYLESTERASE TYPE B DOMAIN-CONTAINING PROTEIN"/>
    <property type="match status" value="1"/>
</dbReference>
<organism evidence="3 4">
    <name type="scientific">Ruminococcus flavefaciens</name>
    <dbReference type="NCBI Taxonomy" id="1265"/>
    <lineage>
        <taxon>Bacteria</taxon>
        <taxon>Bacillati</taxon>
        <taxon>Bacillota</taxon>
        <taxon>Clostridia</taxon>
        <taxon>Eubacteriales</taxon>
        <taxon>Oscillospiraceae</taxon>
        <taxon>Ruminococcus</taxon>
    </lineage>
</organism>
<feature type="chain" id="PRO_5038643698" evidence="1">
    <location>
        <begin position="21"/>
        <end position="275"/>
    </location>
</feature>
<gene>
    <name evidence="3" type="ORF">SAMN02910265_02116</name>
</gene>
<name>A0A1H6K145_RUMFL</name>
<keyword evidence="3" id="KW-0378">Hydrolase</keyword>
<dbReference type="Gene3D" id="3.40.50.1820">
    <property type="entry name" value="alpha/beta hydrolase"/>
    <property type="match status" value="1"/>
</dbReference>
<protein>
    <submittedName>
        <fullName evidence="3">Alpha/beta hydrolase family protein</fullName>
    </submittedName>
</protein>
<dbReference type="Proteomes" id="UP000183190">
    <property type="component" value="Unassembled WGS sequence"/>
</dbReference>
<dbReference type="GO" id="GO:0016787">
    <property type="term" value="F:hydrolase activity"/>
    <property type="evidence" value="ECO:0007669"/>
    <property type="project" value="UniProtKB-KW"/>
</dbReference>
<evidence type="ECO:0000256" key="1">
    <source>
        <dbReference type="SAM" id="SignalP"/>
    </source>
</evidence>
<sequence>MKRKIVSIMAAALILTPALASTQSIAETVAATNYQTYLNGAVYSVKLDGLIYQRTVFFPKEMTSSNKKYPVVVWGNGTFVTSTVYEEILSEISSKGYIVVACNSRFCGPGVSESASVDYIISEGKKSSSIFYNKVDAEHIGSAGHSQGGMSAVNASRLNSKIDCVFDIQGCQPAYEASKLKVPTFFVTSTNDIIVGSSWVKDSYDACNAPAVYASVKGGRHLDPGDAHAPAIFAEYAVKWFDAFLKNDSSAKAVFLKGGALSKDSRWVDYASKNF</sequence>
<dbReference type="EMBL" id="FNWV01000007">
    <property type="protein sequence ID" value="SEH68536.1"/>
    <property type="molecule type" value="Genomic_DNA"/>
</dbReference>
<dbReference type="RefSeq" id="WP_074717168.1">
    <property type="nucleotide sequence ID" value="NZ_FNWV01000007.1"/>
</dbReference>
<proteinExistence type="predicted"/>
<dbReference type="InterPro" id="IPR029058">
    <property type="entry name" value="AB_hydrolase_fold"/>
</dbReference>
<feature type="signal peptide" evidence="1">
    <location>
        <begin position="1"/>
        <end position="20"/>
    </location>
</feature>
<evidence type="ECO:0000259" key="2">
    <source>
        <dbReference type="Pfam" id="PF12740"/>
    </source>
</evidence>
<keyword evidence="1" id="KW-0732">Signal</keyword>
<dbReference type="AlphaFoldDB" id="A0A1H6K145"/>
<dbReference type="InterPro" id="IPR041127">
    <property type="entry name" value="PET_hydrolase/cutinase-like"/>
</dbReference>
<dbReference type="OrthoDB" id="9812672at2"/>
<dbReference type="SUPFAM" id="SSF53474">
    <property type="entry name" value="alpha/beta-Hydrolases"/>
    <property type="match status" value="1"/>
</dbReference>
<accession>A0A1H6K145</accession>
<feature type="domain" description="PET hydrolase/cutinase-like" evidence="2">
    <location>
        <begin position="55"/>
        <end position="250"/>
    </location>
</feature>
<reference evidence="3 4" key="1">
    <citation type="submission" date="2016-10" db="EMBL/GenBank/DDBJ databases">
        <authorList>
            <person name="de Groot N.N."/>
        </authorList>
    </citation>
    <scope>NUCLEOTIDE SEQUENCE [LARGE SCALE GENOMIC DNA]</scope>
    <source>
        <strain evidence="3 4">YAD2003</strain>
    </source>
</reference>